<evidence type="ECO:0000259" key="3">
    <source>
        <dbReference type="PROSITE" id="PS51294"/>
    </source>
</evidence>
<dbReference type="InterPro" id="IPR017930">
    <property type="entry name" value="Myb_dom"/>
</dbReference>
<dbReference type="Pfam" id="PF00249">
    <property type="entry name" value="Myb_DNA-binding"/>
    <property type="match status" value="1"/>
</dbReference>
<dbReference type="GeneID" id="8247033"/>
<dbReference type="PANTHER" id="PTHR46993">
    <property type="entry name" value="MYB TRANSCRIPTION FACTOR"/>
    <property type="match status" value="1"/>
</dbReference>
<feature type="region of interest" description="Disordered" evidence="1">
    <location>
        <begin position="697"/>
        <end position="717"/>
    </location>
</feature>
<organism evidence="4 5">
    <name type="scientific">Micromonas commoda (strain RCC299 / NOUM17 / CCMP2709)</name>
    <name type="common">Picoplanktonic green alga</name>
    <dbReference type="NCBI Taxonomy" id="296587"/>
    <lineage>
        <taxon>Eukaryota</taxon>
        <taxon>Viridiplantae</taxon>
        <taxon>Chlorophyta</taxon>
        <taxon>Mamiellophyceae</taxon>
        <taxon>Mamiellales</taxon>
        <taxon>Mamiellaceae</taxon>
        <taxon>Micromonas</taxon>
    </lineage>
</organism>
<dbReference type="PROSITE" id="PS50090">
    <property type="entry name" value="MYB_LIKE"/>
    <property type="match status" value="1"/>
</dbReference>
<dbReference type="PANTHER" id="PTHR46993:SF6">
    <property type="entry name" value="MYB TRANSCRIPTION FACTOR"/>
    <property type="match status" value="1"/>
</dbReference>
<dbReference type="SUPFAM" id="SSF46689">
    <property type="entry name" value="Homeodomain-like"/>
    <property type="match status" value="1"/>
</dbReference>
<dbReference type="InterPro" id="IPR001005">
    <property type="entry name" value="SANT/Myb"/>
</dbReference>
<reference evidence="4 5" key="1">
    <citation type="journal article" date="2009" name="Science">
        <title>Green evolution and dynamic adaptations revealed by genomes of the marine picoeukaryotes Micromonas.</title>
        <authorList>
            <person name="Worden A.Z."/>
            <person name="Lee J.H."/>
            <person name="Mock T."/>
            <person name="Rouze P."/>
            <person name="Simmons M.P."/>
            <person name="Aerts A.L."/>
            <person name="Allen A.E."/>
            <person name="Cuvelier M.L."/>
            <person name="Derelle E."/>
            <person name="Everett M.V."/>
            <person name="Foulon E."/>
            <person name="Grimwood J."/>
            <person name="Gundlach H."/>
            <person name="Henrissat B."/>
            <person name="Napoli C."/>
            <person name="McDonald S.M."/>
            <person name="Parker M.S."/>
            <person name="Rombauts S."/>
            <person name="Salamov A."/>
            <person name="Von Dassow P."/>
            <person name="Badger J.H."/>
            <person name="Coutinho P.M."/>
            <person name="Demir E."/>
            <person name="Dubchak I."/>
            <person name="Gentemann C."/>
            <person name="Eikrem W."/>
            <person name="Gready J.E."/>
            <person name="John U."/>
            <person name="Lanier W."/>
            <person name="Lindquist E.A."/>
            <person name="Lucas S."/>
            <person name="Mayer K.F."/>
            <person name="Moreau H."/>
            <person name="Not F."/>
            <person name="Otillar R."/>
            <person name="Panaud O."/>
            <person name="Pangilinan J."/>
            <person name="Paulsen I."/>
            <person name="Piegu B."/>
            <person name="Poliakov A."/>
            <person name="Robbens S."/>
            <person name="Schmutz J."/>
            <person name="Toulza E."/>
            <person name="Wyss T."/>
            <person name="Zelensky A."/>
            <person name="Zhou K."/>
            <person name="Armbrust E.V."/>
            <person name="Bhattacharya D."/>
            <person name="Goodenough U.W."/>
            <person name="Van de Peer Y."/>
            <person name="Grigoriev I.V."/>
        </authorList>
    </citation>
    <scope>NUCLEOTIDE SEQUENCE [LARGE SCALE GENOMIC DNA]</scope>
    <source>
        <strain evidence="5">RCC299 / NOUM17</strain>
    </source>
</reference>
<dbReference type="AlphaFoldDB" id="C1FH08"/>
<feature type="region of interest" description="Disordered" evidence="1">
    <location>
        <begin position="558"/>
        <end position="581"/>
    </location>
</feature>
<evidence type="ECO:0008006" key="6">
    <source>
        <dbReference type="Google" id="ProtNLM"/>
    </source>
</evidence>
<feature type="compositionally biased region" description="Basic and acidic residues" evidence="1">
    <location>
        <begin position="466"/>
        <end position="480"/>
    </location>
</feature>
<gene>
    <name evidence="4" type="ORF">MICPUN_106147</name>
</gene>
<dbReference type="OrthoDB" id="608866at2759"/>
<dbReference type="RefSeq" id="XP_002508484.1">
    <property type="nucleotide sequence ID" value="XM_002508438.1"/>
</dbReference>
<dbReference type="Gene3D" id="1.10.246.220">
    <property type="match status" value="2"/>
</dbReference>
<evidence type="ECO:0000256" key="1">
    <source>
        <dbReference type="SAM" id="MobiDB-lite"/>
    </source>
</evidence>
<dbReference type="SMART" id="SM00717">
    <property type="entry name" value="SANT"/>
    <property type="match status" value="2"/>
</dbReference>
<protein>
    <recommendedName>
        <fullName evidence="6">Myb-like domain-containing protein</fullName>
    </recommendedName>
</protein>
<dbReference type="PROSITE" id="PS51294">
    <property type="entry name" value="HTH_MYB"/>
    <property type="match status" value="1"/>
</dbReference>
<dbReference type="InParanoid" id="C1FH08"/>
<evidence type="ECO:0000259" key="2">
    <source>
        <dbReference type="PROSITE" id="PS50090"/>
    </source>
</evidence>
<sequence length="717" mass="78236">MASETIILDDDYAMAATWAVEHVAALGVLDRAVLTDLFSICDKTRNLPARVEQRLVWVLLNDVVEGDGVSPHVCKMMDKLSPLTAETSAEVAEICVRIRQAVCIRSFDSPDGYLEFAAMLEELFPPKTGNALLNAARKDMLHVLATSMDPGVVEEAREKYAVSDGKLRKDMRRFAELHGQKMGGTSINRLLDDIAAGRYNPPGPNRAHAAIPRIPAQQQQQPRTGSLSPGSPASPRRKKSMLRTPSGAPKVRSPAKSPPKKKPALPAHLAFEDPSDPHGEMDAYAFDEPDAAWNALGDLAENAAALEEAEAGPRPGKVKPGKKRGRSEEDEGDEGAKKRIVERGGRPAGTPVLRTINALTTRLLGGGEDDETDEGIMPTQAAPTEEDLAAERKSRRRSLPGRVLGAARAALTWRKGKGGVGDTYPAPSPAAADFAGLDLACVPSPPRAGDDDRPPPSGIARRHSKLRDGGTDAEGYEDKRKAGRRKLWSKEEVVALCRGYEQLEREGKLHVVNKLRPNGGVDWTTIYKMSEEIFAANERTTMDLKDKMRNLLKKKEKVEAEKNRRESLDAAGATKAGSTKRKSGGFLSRIFGGNKADDDDESVKDLVALEDLVATAPELLPGVSNRHSLKNKKLGLAPIGRKSKQMFSQEEVDALREGVAKHGKGRWKDILLESQHVFQDRTTMDLKDKWRNIERMAQKERAREEAAAEESEGGDSS</sequence>
<dbReference type="OMA" id="TDWISIL"/>
<feature type="region of interest" description="Disordered" evidence="1">
    <location>
        <begin position="441"/>
        <end position="483"/>
    </location>
</feature>
<feature type="compositionally biased region" description="Basic and acidic residues" evidence="1">
    <location>
        <begin position="558"/>
        <end position="568"/>
    </location>
</feature>
<feature type="region of interest" description="Disordered" evidence="1">
    <location>
        <begin position="304"/>
        <end position="401"/>
    </location>
</feature>
<feature type="compositionally biased region" description="Acidic residues" evidence="1">
    <location>
        <begin position="707"/>
        <end position="717"/>
    </location>
</feature>
<keyword evidence="5" id="KW-1185">Reference proteome</keyword>
<dbReference type="EMBL" id="CP001576">
    <property type="protein sequence ID" value="ACO69742.1"/>
    <property type="molecule type" value="Genomic_DNA"/>
</dbReference>
<evidence type="ECO:0000313" key="5">
    <source>
        <dbReference type="Proteomes" id="UP000002009"/>
    </source>
</evidence>
<dbReference type="InterPro" id="IPR009057">
    <property type="entry name" value="Homeodomain-like_sf"/>
</dbReference>
<feature type="compositionally biased region" description="Basic residues" evidence="1">
    <location>
        <begin position="316"/>
        <end position="325"/>
    </location>
</feature>
<feature type="domain" description="HTH myb-type" evidence="3">
    <location>
        <begin position="641"/>
        <end position="698"/>
    </location>
</feature>
<proteinExistence type="predicted"/>
<feature type="compositionally biased region" description="Basic and acidic residues" evidence="1">
    <location>
        <begin position="697"/>
        <end position="706"/>
    </location>
</feature>
<feature type="region of interest" description="Disordered" evidence="1">
    <location>
        <begin position="215"/>
        <end position="286"/>
    </location>
</feature>
<name>C1FH08_MICCC</name>
<accession>C1FH08</accession>
<dbReference type="Proteomes" id="UP000002009">
    <property type="component" value="Chromosome 10"/>
</dbReference>
<dbReference type="STRING" id="296587.C1FH08"/>
<dbReference type="CDD" id="cd11660">
    <property type="entry name" value="SANT_TRF"/>
    <property type="match status" value="1"/>
</dbReference>
<dbReference type="KEGG" id="mis:MICPUN_106147"/>
<evidence type="ECO:0000313" key="4">
    <source>
        <dbReference type="EMBL" id="ACO69742.1"/>
    </source>
</evidence>
<feature type="domain" description="Myb-like" evidence="2">
    <location>
        <begin position="639"/>
        <end position="694"/>
    </location>
</feature>
<feature type="compositionally biased region" description="Basic and acidic residues" evidence="1">
    <location>
        <begin position="334"/>
        <end position="345"/>
    </location>
</feature>